<name>U2QET7_9BACT</name>
<dbReference type="AlphaFoldDB" id="U2QET7"/>
<keyword evidence="1" id="KW-0732">Signal</keyword>
<evidence type="ECO:0000313" key="3">
    <source>
        <dbReference type="EMBL" id="ERK39838.1"/>
    </source>
</evidence>
<feature type="domain" description="DUF6377" evidence="2">
    <location>
        <begin position="271"/>
        <end position="524"/>
    </location>
</feature>
<organism evidence="3 4">
    <name type="scientific">Segatella baroniae F0067</name>
    <dbReference type="NCBI Taxonomy" id="1115809"/>
    <lineage>
        <taxon>Bacteria</taxon>
        <taxon>Pseudomonadati</taxon>
        <taxon>Bacteroidota</taxon>
        <taxon>Bacteroidia</taxon>
        <taxon>Bacteroidales</taxon>
        <taxon>Prevotellaceae</taxon>
        <taxon>Segatella</taxon>
    </lineage>
</organism>
<evidence type="ECO:0000256" key="1">
    <source>
        <dbReference type="SAM" id="SignalP"/>
    </source>
</evidence>
<dbReference type="Pfam" id="PF19904">
    <property type="entry name" value="DUF6377"/>
    <property type="match status" value="1"/>
</dbReference>
<dbReference type="Proteomes" id="UP000016648">
    <property type="component" value="Unassembled WGS sequence"/>
</dbReference>
<dbReference type="EMBL" id="AWEY01000008">
    <property type="protein sequence ID" value="ERK39838.1"/>
    <property type="molecule type" value="Genomic_DNA"/>
</dbReference>
<gene>
    <name evidence="3" type="ORF">HMPREF9135_0071</name>
</gene>
<evidence type="ECO:0000259" key="2">
    <source>
        <dbReference type="Pfam" id="PF19904"/>
    </source>
</evidence>
<dbReference type="InterPro" id="IPR045957">
    <property type="entry name" value="DUF6377"/>
</dbReference>
<feature type="signal peptide" evidence="1">
    <location>
        <begin position="1"/>
        <end position="31"/>
    </location>
</feature>
<feature type="chain" id="PRO_5004633194" description="DUF6377 domain-containing protein" evidence="1">
    <location>
        <begin position="32"/>
        <end position="563"/>
    </location>
</feature>
<sequence>MRRIVYLCHQKIAKMKKTACTFLLLTMALHAAAMGWNQLDSLYRCIDNAIGRSAEFIAVREARIGNLRAKLSKAADDRGRLDCTLRLYEEYKSYQNDSAVAYLTNAISLAVSLKDGDMADCCRSLLAFQYSSSGMYTEAFTMLDAQKASRLHGKARSQYYISLTHLYGEVAYYTSPPSLQRRFQARADSCRRRLLQVLGPEEDIALQYREMEYYNKKNFAKALEINNRRMKGLRPDDHQYAVVAFYRYLDYYLAKDTLTMKYWLTQSVLNDVRNAVMDQGAMWELTHFLIDGGDVERAYRYIGFATDCANRFNSRMRNWQITSTLARINKVYEQRQKETNTRLRELVGGISLLSLLLLAMIFYSHRQHKQLAVAQKQLKQKNHELIASNEQLSDVVRQLNKTVKLLDDSNKVKEEYVGRSLYMCSVYIGRMASFRKQVIKRLKTRQYDTLYQDTRKQDDDEKEAEELYQNFDSAFLHLYPNFVEEFNRLLRPEERLPSSSTNLTTPLRIFALIRLGIDDSGKIAEFLHYSVNTIYNYRARIKNGALGERELFEEQVKKIGMAK</sequence>
<evidence type="ECO:0000313" key="4">
    <source>
        <dbReference type="Proteomes" id="UP000016648"/>
    </source>
</evidence>
<reference evidence="3 4" key="1">
    <citation type="submission" date="2013-08" db="EMBL/GenBank/DDBJ databases">
        <authorList>
            <person name="Durkin A.S."/>
            <person name="Haft D.R."/>
            <person name="McCorrison J."/>
            <person name="Torralba M."/>
            <person name="Gillis M."/>
            <person name="Haft D.H."/>
            <person name="Methe B."/>
            <person name="Sutton G."/>
            <person name="Nelson K.E."/>
        </authorList>
    </citation>
    <scope>NUCLEOTIDE SEQUENCE [LARGE SCALE GENOMIC DNA]</scope>
    <source>
        <strain evidence="3 4">F0067</strain>
    </source>
</reference>
<proteinExistence type="predicted"/>
<protein>
    <recommendedName>
        <fullName evidence="2">DUF6377 domain-containing protein</fullName>
    </recommendedName>
</protein>
<accession>U2QET7</accession>
<comment type="caution">
    <text evidence="3">The sequence shown here is derived from an EMBL/GenBank/DDBJ whole genome shotgun (WGS) entry which is preliminary data.</text>
</comment>
<dbReference type="PATRIC" id="fig|1115809.3.peg.538"/>
<keyword evidence="4" id="KW-1185">Reference proteome</keyword>